<proteinExistence type="inferred from homology"/>
<dbReference type="PANTHER" id="PTHR30290:SF9">
    <property type="entry name" value="OLIGOPEPTIDE-BINDING PROTEIN APPA"/>
    <property type="match status" value="1"/>
</dbReference>
<dbReference type="SUPFAM" id="SSF53850">
    <property type="entry name" value="Periplasmic binding protein-like II"/>
    <property type="match status" value="1"/>
</dbReference>
<evidence type="ECO:0000256" key="2">
    <source>
        <dbReference type="ARBA" id="ARBA00022448"/>
    </source>
</evidence>
<keyword evidence="3" id="KW-0732">Signal</keyword>
<evidence type="ECO:0008006" key="5">
    <source>
        <dbReference type="Google" id="ProtNLM"/>
    </source>
</evidence>
<evidence type="ECO:0000313" key="4">
    <source>
        <dbReference type="EMBL" id="GAG17246.1"/>
    </source>
</evidence>
<keyword evidence="2" id="KW-0813">Transport</keyword>
<dbReference type="AlphaFoldDB" id="X0WWW5"/>
<name>X0WWW5_9ZZZZ</name>
<dbReference type="InterPro" id="IPR039424">
    <property type="entry name" value="SBP_5"/>
</dbReference>
<dbReference type="Gene3D" id="3.10.105.10">
    <property type="entry name" value="Dipeptide-binding Protein, Domain 3"/>
    <property type="match status" value="1"/>
</dbReference>
<dbReference type="EMBL" id="BARS01037963">
    <property type="protein sequence ID" value="GAG17246.1"/>
    <property type="molecule type" value="Genomic_DNA"/>
</dbReference>
<organism evidence="4">
    <name type="scientific">marine sediment metagenome</name>
    <dbReference type="NCBI Taxonomy" id="412755"/>
    <lineage>
        <taxon>unclassified sequences</taxon>
        <taxon>metagenomes</taxon>
        <taxon>ecological metagenomes</taxon>
    </lineage>
</organism>
<gene>
    <name evidence="4" type="ORF">S01H1_58144</name>
</gene>
<evidence type="ECO:0000256" key="1">
    <source>
        <dbReference type="ARBA" id="ARBA00005695"/>
    </source>
</evidence>
<comment type="caution">
    <text evidence="4">The sequence shown here is derived from an EMBL/GenBank/DDBJ whole genome shotgun (WGS) entry which is preliminary data.</text>
</comment>
<comment type="similarity">
    <text evidence="1">Belongs to the bacterial solute-binding protein 5 family.</text>
</comment>
<protein>
    <recommendedName>
        <fullName evidence="5">Solute-binding protein family 5 domain-containing protein</fullName>
    </recommendedName>
</protein>
<accession>X0WWW5</accession>
<dbReference type="GO" id="GO:1904680">
    <property type="term" value="F:peptide transmembrane transporter activity"/>
    <property type="evidence" value="ECO:0007669"/>
    <property type="project" value="TreeGrafter"/>
</dbReference>
<sequence length="177" mass="20435">MGKARQLLSAAGAEDLHFKLRFASYQDNPDRASIIKDNLAEAGINAELQAQELGTWLTDYLAGNFETTSFGHLPYLSDDIQLQSHHTYGWFRNEENFLGIEDPEVDALCDKIQETIDDEERNKLAWDMQRLVLKRHGPTLVLYQPYGYWCAYDYIKGYTPTAYGFGMLKYDYWIDKG</sequence>
<reference evidence="4" key="1">
    <citation type="journal article" date="2014" name="Front. Microbiol.">
        <title>High frequency of phylogenetically diverse reductive dehalogenase-homologous genes in deep subseafloor sedimentary metagenomes.</title>
        <authorList>
            <person name="Kawai M."/>
            <person name="Futagami T."/>
            <person name="Toyoda A."/>
            <person name="Takaki Y."/>
            <person name="Nishi S."/>
            <person name="Hori S."/>
            <person name="Arai W."/>
            <person name="Tsubouchi T."/>
            <person name="Morono Y."/>
            <person name="Uchiyama I."/>
            <person name="Ito T."/>
            <person name="Fujiyama A."/>
            <person name="Inagaki F."/>
            <person name="Takami H."/>
        </authorList>
    </citation>
    <scope>NUCLEOTIDE SEQUENCE</scope>
    <source>
        <strain evidence="4">Expedition CK06-06</strain>
    </source>
</reference>
<dbReference type="PANTHER" id="PTHR30290">
    <property type="entry name" value="PERIPLASMIC BINDING COMPONENT OF ABC TRANSPORTER"/>
    <property type="match status" value="1"/>
</dbReference>
<dbReference type="GO" id="GO:0015833">
    <property type="term" value="P:peptide transport"/>
    <property type="evidence" value="ECO:0007669"/>
    <property type="project" value="TreeGrafter"/>
</dbReference>
<evidence type="ECO:0000256" key="3">
    <source>
        <dbReference type="ARBA" id="ARBA00022729"/>
    </source>
</evidence>